<dbReference type="GeneID" id="68614226"/>
<comment type="caution">
    <text evidence="1">The sequence shown here is derived from an EMBL/GenBank/DDBJ whole genome shotgun (WGS) entry which is preliminary data.</text>
</comment>
<protein>
    <submittedName>
        <fullName evidence="1">Uncharacterized protein</fullName>
    </submittedName>
</protein>
<sequence>MTTFKAQISDGEQIECDDYEIEEVGVRLFDEDGDLLAFVPFTHLLWVGRVDDAGRTLW</sequence>
<evidence type="ECO:0000313" key="2">
    <source>
        <dbReference type="Proteomes" id="UP001501729"/>
    </source>
</evidence>
<dbReference type="EMBL" id="BAABKX010000015">
    <property type="protein sequence ID" value="GAA5057256.1"/>
    <property type="molecule type" value="Genomic_DNA"/>
</dbReference>
<keyword evidence="2" id="KW-1185">Reference proteome</keyword>
<proteinExistence type="predicted"/>
<dbReference type="AlphaFoldDB" id="A0AAV3ULL8"/>
<organism evidence="1 2">
    <name type="scientific">Haladaptatus pallidirubidus</name>
    <dbReference type="NCBI Taxonomy" id="1008152"/>
    <lineage>
        <taxon>Archaea</taxon>
        <taxon>Methanobacteriati</taxon>
        <taxon>Methanobacteriota</taxon>
        <taxon>Stenosarchaea group</taxon>
        <taxon>Halobacteria</taxon>
        <taxon>Halobacteriales</taxon>
        <taxon>Haladaptataceae</taxon>
        <taxon>Haladaptatus</taxon>
    </lineage>
</organism>
<name>A0AAV3ULL8_9EURY</name>
<gene>
    <name evidence="1" type="ORF">GCM10025751_39040</name>
</gene>
<evidence type="ECO:0000313" key="1">
    <source>
        <dbReference type="EMBL" id="GAA5057256.1"/>
    </source>
</evidence>
<dbReference type="Proteomes" id="UP001501729">
    <property type="component" value="Unassembled WGS sequence"/>
</dbReference>
<reference evidence="1 2" key="1">
    <citation type="journal article" date="2019" name="Int. J. Syst. Evol. Microbiol.">
        <title>The Global Catalogue of Microorganisms (GCM) 10K type strain sequencing project: providing services to taxonomists for standard genome sequencing and annotation.</title>
        <authorList>
            <consortium name="The Broad Institute Genomics Platform"/>
            <consortium name="The Broad Institute Genome Sequencing Center for Infectious Disease"/>
            <person name="Wu L."/>
            <person name="Ma J."/>
        </authorList>
    </citation>
    <scope>NUCLEOTIDE SEQUENCE [LARGE SCALE GENOMIC DNA]</scope>
    <source>
        <strain evidence="1 2">JCM 17504</strain>
    </source>
</reference>
<dbReference type="RefSeq" id="WP_227773973.1">
    <property type="nucleotide sequence ID" value="NZ_BAABKX010000015.1"/>
</dbReference>
<accession>A0AAV3ULL8</accession>